<feature type="region of interest" description="Disordered" evidence="12">
    <location>
        <begin position="63"/>
        <end position="97"/>
    </location>
</feature>
<dbReference type="InterPro" id="IPR019410">
    <property type="entry name" value="Methyltransf_16"/>
</dbReference>
<keyword evidence="4" id="KW-0808">Transferase</keyword>
<comment type="similarity">
    <text evidence="9">Belongs to the methyltransferase superfamily. METTL22 family.</text>
</comment>
<keyword evidence="3" id="KW-0489">Methyltransferase</keyword>
<keyword evidence="6" id="KW-0539">Nucleus</keyword>
<evidence type="ECO:0000256" key="5">
    <source>
        <dbReference type="ARBA" id="ARBA00022691"/>
    </source>
</evidence>
<dbReference type="InterPro" id="IPR029063">
    <property type="entry name" value="SAM-dependent_MTases_sf"/>
</dbReference>
<dbReference type="GO" id="GO:0032259">
    <property type="term" value="P:methylation"/>
    <property type="evidence" value="ECO:0007669"/>
    <property type="project" value="UniProtKB-KW"/>
</dbReference>
<evidence type="ECO:0000256" key="12">
    <source>
        <dbReference type="SAM" id="MobiDB-lite"/>
    </source>
</evidence>
<dbReference type="Gene3D" id="3.40.50.150">
    <property type="entry name" value="Vaccinia Virus protein VP39"/>
    <property type="match status" value="1"/>
</dbReference>
<proteinExistence type="inferred from homology"/>
<dbReference type="AlphaFoldDB" id="A0A2K5I2Y6"/>
<comment type="catalytic activity">
    <reaction evidence="7">
        <text>L-lysyl-[protein] + 3 S-adenosyl-L-methionine = N(6),N(6),N(6)-trimethyl-L-lysyl-[protein] + 3 S-adenosyl-L-homocysteine + 3 H(+)</text>
        <dbReference type="Rhea" id="RHEA:54192"/>
        <dbReference type="Rhea" id="RHEA-COMP:9752"/>
        <dbReference type="Rhea" id="RHEA-COMP:13826"/>
        <dbReference type="ChEBI" id="CHEBI:15378"/>
        <dbReference type="ChEBI" id="CHEBI:29969"/>
        <dbReference type="ChEBI" id="CHEBI:57856"/>
        <dbReference type="ChEBI" id="CHEBI:59789"/>
        <dbReference type="ChEBI" id="CHEBI:61961"/>
    </reaction>
    <physiologicalReaction direction="left-to-right" evidence="7">
        <dbReference type="Rhea" id="RHEA:54193"/>
    </physiologicalReaction>
</comment>
<dbReference type="PANTHER" id="PTHR23108:SF0">
    <property type="entry name" value="METHYLTRANSFERASE-LIKE PROTEIN 22"/>
    <property type="match status" value="1"/>
</dbReference>
<keyword evidence="14" id="KW-1185">Reference proteome</keyword>
<evidence type="ECO:0000256" key="9">
    <source>
        <dbReference type="ARBA" id="ARBA00061229"/>
    </source>
</evidence>
<dbReference type="FunFam" id="3.40.50.150:FF:000156">
    <property type="entry name" value="Methyltransferase like 22"/>
    <property type="match status" value="1"/>
</dbReference>
<keyword evidence="2" id="KW-0597">Phosphoprotein</keyword>
<evidence type="ECO:0000256" key="3">
    <source>
        <dbReference type="ARBA" id="ARBA00022603"/>
    </source>
</evidence>
<sequence length="348" mass="38542">MVQLAPAAAMDEVTFRSDTVLSDVHLYTPNHRHLMVRLNSVGQPVFLSQFKLLWSQDSWTDSGAKGGNHGDVHTKEPPSAETGSTGSPPRSGHTQEEDDILGEEAQGSPHDIIRIEHTMATPLEDVGKQVWRGALLLADYILFRQDLFRGCTALELGAGTGLASIIAATVARTVYCTDVGADLLAMCQRNIALNSHLAAAGGGVVKVKELDWLKDNLCTDPEVPFSWSQEEISDLYDHTTVLFAAEVFYDDDLTDAVFKTLSRLAHRLKNACTAILSVEKRLNFTLRHLDVTCEAYDHFRSCLRALEQLADGKLRFVVEPVEASFPQLLVYERIQQLELWKIIAEPVT</sequence>
<evidence type="ECO:0000256" key="6">
    <source>
        <dbReference type="ARBA" id="ARBA00023242"/>
    </source>
</evidence>
<keyword evidence="5" id="KW-0949">S-adenosyl-L-methionine</keyword>
<evidence type="ECO:0000256" key="4">
    <source>
        <dbReference type="ARBA" id="ARBA00022679"/>
    </source>
</evidence>
<evidence type="ECO:0000313" key="14">
    <source>
        <dbReference type="Proteomes" id="UP000233080"/>
    </source>
</evidence>
<dbReference type="OMA" id="AYERIQQ"/>
<dbReference type="GO" id="GO:0008276">
    <property type="term" value="F:protein methyltransferase activity"/>
    <property type="evidence" value="ECO:0007669"/>
    <property type="project" value="InterPro"/>
</dbReference>
<comment type="function">
    <text evidence="8">Protein N-lysine methyltransferase. Trimethylates KIN at Lys-135 (in vitro).</text>
</comment>
<feature type="compositionally biased region" description="Basic and acidic residues" evidence="12">
    <location>
        <begin position="68"/>
        <end position="78"/>
    </location>
</feature>
<organism evidence="13 14">
    <name type="scientific">Colobus angolensis palliatus</name>
    <name type="common">Peters' Angolan colobus</name>
    <dbReference type="NCBI Taxonomy" id="336983"/>
    <lineage>
        <taxon>Eukaryota</taxon>
        <taxon>Metazoa</taxon>
        <taxon>Chordata</taxon>
        <taxon>Craniata</taxon>
        <taxon>Vertebrata</taxon>
        <taxon>Euteleostomi</taxon>
        <taxon>Mammalia</taxon>
        <taxon>Eutheria</taxon>
        <taxon>Euarchontoglires</taxon>
        <taxon>Primates</taxon>
        <taxon>Haplorrhini</taxon>
        <taxon>Catarrhini</taxon>
        <taxon>Cercopithecidae</taxon>
        <taxon>Colobinae</taxon>
        <taxon>Colobus</taxon>
    </lineage>
</organism>
<dbReference type="GO" id="GO:0032991">
    <property type="term" value="C:protein-containing complex"/>
    <property type="evidence" value="ECO:0007669"/>
    <property type="project" value="UniProtKB-ARBA"/>
</dbReference>
<accession>A0A2K5I2Y6</accession>
<evidence type="ECO:0000256" key="10">
    <source>
        <dbReference type="ARBA" id="ARBA00062954"/>
    </source>
</evidence>
<name>A0A2K5I2Y6_COLAP</name>
<protein>
    <recommendedName>
        <fullName evidence="11">Methyltransferase-like protein 22</fullName>
    </recommendedName>
</protein>
<reference evidence="13" key="2">
    <citation type="submission" date="2025-09" db="UniProtKB">
        <authorList>
            <consortium name="Ensembl"/>
        </authorList>
    </citation>
    <scope>IDENTIFICATION</scope>
</reference>
<dbReference type="CDD" id="cd02440">
    <property type="entry name" value="AdoMet_MTases"/>
    <property type="match status" value="1"/>
</dbReference>
<evidence type="ECO:0000256" key="2">
    <source>
        <dbReference type="ARBA" id="ARBA00022553"/>
    </source>
</evidence>
<evidence type="ECO:0000256" key="11">
    <source>
        <dbReference type="ARBA" id="ARBA00068044"/>
    </source>
</evidence>
<dbReference type="Pfam" id="PF10294">
    <property type="entry name" value="Methyltransf_16"/>
    <property type="match status" value="1"/>
</dbReference>
<evidence type="ECO:0000256" key="7">
    <source>
        <dbReference type="ARBA" id="ARBA00049497"/>
    </source>
</evidence>
<dbReference type="InterPro" id="IPR038899">
    <property type="entry name" value="METTL22"/>
</dbReference>
<evidence type="ECO:0000256" key="8">
    <source>
        <dbReference type="ARBA" id="ARBA00059634"/>
    </source>
</evidence>
<comment type="subunit">
    <text evidence="10">Interacts with members of the heat shock protein 90 and 70 families; these proteins probably are methylation substrates.</text>
</comment>
<dbReference type="GO" id="GO:0005634">
    <property type="term" value="C:nucleus"/>
    <property type="evidence" value="ECO:0007669"/>
    <property type="project" value="UniProtKB-SubCell"/>
</dbReference>
<dbReference type="PANTHER" id="PTHR23108">
    <property type="entry name" value="METHYLTRANSFERASE-RELATED"/>
    <property type="match status" value="1"/>
</dbReference>
<evidence type="ECO:0000256" key="1">
    <source>
        <dbReference type="ARBA" id="ARBA00004123"/>
    </source>
</evidence>
<evidence type="ECO:0000313" key="13">
    <source>
        <dbReference type="Ensembl" id="ENSCANP00000010973.1"/>
    </source>
</evidence>
<dbReference type="SUPFAM" id="SSF53335">
    <property type="entry name" value="S-adenosyl-L-methionine-dependent methyltransferases"/>
    <property type="match status" value="1"/>
</dbReference>
<dbReference type="Ensembl" id="ENSCANT00000033866.1">
    <property type="protein sequence ID" value="ENSCANP00000010973.1"/>
    <property type="gene ID" value="ENSCANG00000028899.1"/>
</dbReference>
<dbReference type="Proteomes" id="UP000233080">
    <property type="component" value="Unassembled WGS sequence"/>
</dbReference>
<comment type="subcellular location">
    <subcellularLocation>
        <location evidence="1">Nucleus</location>
    </subcellularLocation>
</comment>
<reference evidence="13" key="1">
    <citation type="submission" date="2025-08" db="UniProtKB">
        <authorList>
            <consortium name="Ensembl"/>
        </authorList>
    </citation>
    <scope>IDENTIFICATION</scope>
</reference>